<gene>
    <name evidence="3" type="ORF">FA14DRAFT_20646</name>
</gene>
<feature type="region of interest" description="Disordered" evidence="1">
    <location>
        <begin position="303"/>
        <end position="345"/>
    </location>
</feature>
<feature type="compositionally biased region" description="Basic and acidic residues" evidence="1">
    <location>
        <begin position="177"/>
        <end position="194"/>
    </location>
</feature>
<dbReference type="EMBL" id="KZ819602">
    <property type="protein sequence ID" value="PWN37903.1"/>
    <property type="molecule type" value="Genomic_DNA"/>
</dbReference>
<reference evidence="3 4" key="1">
    <citation type="journal article" date="2018" name="Mol. Biol. Evol.">
        <title>Broad Genomic Sampling Reveals a Smut Pathogenic Ancestry of the Fungal Clade Ustilaginomycotina.</title>
        <authorList>
            <person name="Kijpornyongpan T."/>
            <person name="Mondo S.J."/>
            <person name="Barry K."/>
            <person name="Sandor L."/>
            <person name="Lee J."/>
            <person name="Lipzen A."/>
            <person name="Pangilinan J."/>
            <person name="LaButti K."/>
            <person name="Hainaut M."/>
            <person name="Henrissat B."/>
            <person name="Grigoriev I.V."/>
            <person name="Spatafora J.W."/>
            <person name="Aime M.C."/>
        </authorList>
    </citation>
    <scope>NUCLEOTIDE SEQUENCE [LARGE SCALE GENOMIC DNA]</scope>
    <source>
        <strain evidence="3 4">MCA 3882</strain>
    </source>
</reference>
<dbReference type="OrthoDB" id="992776at2759"/>
<sequence>MSKTGGSGGGSANRSAQNSPISQTKNLPEENSTTSHRSNTSISSTSSSNRDSHSGHGFSFFHRNSDHPHEGSALGHMLAPALSVAGAHNPFSISALNEDGTRKRTHTYGKSDKGKDQSTPPEYEEVNTDDTDSKHSRRRKRDRFRTAFGRSLSPWRYHNEDGGEGRRRSGSWNLSRQSRDSLDVQREHTDKRTAGDGNETESDGESVKSGIVPRNSAFANFADDSESEEEMGNVSRRANADSLESDGNDAAIAKNDEQTEGETESTTDAEDSDDYIDFDEETLDNTLYNAGCIDLHDAWLKDGQSQHSHSGKDHRSHAHYGPEDYDAAWEGAGPSGHDEGDEGLRAPNVVVGQDQSLSPSALTGEGMEILTIADEPLHSATGPPKMLTPSMRTQSYTSSISPSEQQSLSSISKEGASKQENGENVSSDRKLTASRPVFEKNRCTITLIHGDYDKFAHESKRPRRYIAASDGSEESSYAIEWTIGTVLRDGDEMLIVSVMETDTKLDATDSKHEDKKAHQEHQRIRQSMAVILARRAVAVLQRTRLAVRVSCQALHARNSRHMFIDMIDFFEPTMCVVGSRGLGSLKGVLLGSFSHYCVQKSPVPVMVARKRLKLPPLPKGKTDVVSNVRARHMRLDQAMIEKDANVAEDTPEKKESEKEGEKEEQTAKTNKDEVVKKEEEKEEAAVKTNSESSTDIDTPANAGDAAAKKDSDEDKYSGVTKGSDVQAADDDKGNLGKFKREEEDKRQTEEMQKDAKEASALLDEKKGAKKGEKKTDASSVQRSNSDSRQVRGRKKFTVGSQPEDEKSDQEEEPRGRSRSRSRN</sequence>
<dbReference type="PANTHER" id="PTHR46100:SF4">
    <property type="entry name" value="USPA DOMAIN-CONTAINING PROTEIN"/>
    <property type="match status" value="1"/>
</dbReference>
<evidence type="ECO:0000313" key="4">
    <source>
        <dbReference type="Proteomes" id="UP000245771"/>
    </source>
</evidence>
<feature type="domain" description="UspA" evidence="2">
    <location>
        <begin position="466"/>
        <end position="609"/>
    </location>
</feature>
<feature type="compositionally biased region" description="Acidic residues" evidence="1">
    <location>
        <begin position="258"/>
        <end position="275"/>
    </location>
</feature>
<feature type="compositionally biased region" description="Basic and acidic residues" evidence="1">
    <location>
        <begin position="415"/>
        <end position="433"/>
    </location>
</feature>
<dbReference type="GeneID" id="37023779"/>
<feature type="region of interest" description="Disordered" evidence="1">
    <location>
        <begin position="94"/>
        <end position="275"/>
    </location>
</feature>
<dbReference type="InParanoid" id="A0A316VNB1"/>
<feature type="compositionally biased region" description="Basic and acidic residues" evidence="1">
    <location>
        <begin position="635"/>
        <end position="685"/>
    </location>
</feature>
<feature type="region of interest" description="Disordered" evidence="1">
    <location>
        <begin position="635"/>
        <end position="823"/>
    </location>
</feature>
<keyword evidence="4" id="KW-1185">Reference proteome</keyword>
<evidence type="ECO:0000256" key="1">
    <source>
        <dbReference type="SAM" id="MobiDB-lite"/>
    </source>
</evidence>
<name>A0A316VNB1_9BASI</name>
<feature type="compositionally biased region" description="Polar residues" evidence="1">
    <location>
        <begin position="777"/>
        <end position="787"/>
    </location>
</feature>
<evidence type="ECO:0000259" key="2">
    <source>
        <dbReference type="Pfam" id="PF00582"/>
    </source>
</evidence>
<protein>
    <recommendedName>
        <fullName evidence="2">UspA domain-containing protein</fullName>
    </recommendedName>
</protein>
<dbReference type="STRING" id="1280837.A0A316VNB1"/>
<dbReference type="InterPro" id="IPR006016">
    <property type="entry name" value="UspA"/>
</dbReference>
<dbReference type="AlphaFoldDB" id="A0A316VNB1"/>
<proteinExistence type="predicted"/>
<dbReference type="RefSeq" id="XP_025358205.1">
    <property type="nucleotide sequence ID" value="XM_025501998.1"/>
</dbReference>
<evidence type="ECO:0000313" key="3">
    <source>
        <dbReference type="EMBL" id="PWN37903.1"/>
    </source>
</evidence>
<feature type="compositionally biased region" description="Basic and acidic residues" evidence="1">
    <location>
        <begin position="706"/>
        <end position="716"/>
    </location>
</feature>
<accession>A0A316VNB1</accession>
<feature type="compositionally biased region" description="Low complexity" evidence="1">
    <location>
        <begin position="394"/>
        <end position="412"/>
    </location>
</feature>
<organism evidence="3 4">
    <name type="scientific">Meira miltonrushii</name>
    <dbReference type="NCBI Taxonomy" id="1280837"/>
    <lineage>
        <taxon>Eukaryota</taxon>
        <taxon>Fungi</taxon>
        <taxon>Dikarya</taxon>
        <taxon>Basidiomycota</taxon>
        <taxon>Ustilaginomycotina</taxon>
        <taxon>Exobasidiomycetes</taxon>
        <taxon>Exobasidiales</taxon>
        <taxon>Brachybasidiaceae</taxon>
        <taxon>Meira</taxon>
    </lineage>
</organism>
<dbReference type="SUPFAM" id="SSF52402">
    <property type="entry name" value="Adenine nucleotide alpha hydrolases-like"/>
    <property type="match status" value="1"/>
</dbReference>
<feature type="compositionally biased region" description="Gly residues" evidence="1">
    <location>
        <begin position="1"/>
        <end position="11"/>
    </location>
</feature>
<feature type="compositionally biased region" description="Polar residues" evidence="1">
    <location>
        <begin position="12"/>
        <end position="31"/>
    </location>
</feature>
<feature type="compositionally biased region" description="Basic and acidic residues" evidence="1">
    <location>
        <begin position="157"/>
        <end position="167"/>
    </location>
</feature>
<feature type="region of interest" description="Disordered" evidence="1">
    <location>
        <begin position="1"/>
        <end position="74"/>
    </location>
</feature>
<dbReference type="Gene3D" id="3.40.50.12370">
    <property type="match status" value="1"/>
</dbReference>
<feature type="compositionally biased region" description="Low complexity" evidence="1">
    <location>
        <begin position="32"/>
        <end position="49"/>
    </location>
</feature>
<dbReference type="Pfam" id="PF00582">
    <property type="entry name" value="Usp"/>
    <property type="match status" value="1"/>
</dbReference>
<dbReference type="InterPro" id="IPR006015">
    <property type="entry name" value="Universal_stress_UspA"/>
</dbReference>
<feature type="compositionally biased region" description="Basic and acidic residues" evidence="1">
    <location>
        <begin position="729"/>
        <end position="776"/>
    </location>
</feature>
<dbReference type="PANTHER" id="PTHR46100">
    <property type="entry name" value="IMP2'P"/>
    <property type="match status" value="1"/>
</dbReference>
<dbReference type="Proteomes" id="UP000245771">
    <property type="component" value="Unassembled WGS sequence"/>
</dbReference>
<dbReference type="PRINTS" id="PR01438">
    <property type="entry name" value="UNVRSLSTRESS"/>
</dbReference>
<dbReference type="CDD" id="cd23659">
    <property type="entry name" value="USP_At3g01520-like"/>
    <property type="match status" value="1"/>
</dbReference>
<feature type="region of interest" description="Disordered" evidence="1">
    <location>
        <begin position="377"/>
        <end position="433"/>
    </location>
</feature>